<protein>
    <submittedName>
        <fullName evidence="1">DUF6477 family protein</fullName>
    </submittedName>
</protein>
<accession>A0ABV5I1F4</accession>
<proteinExistence type="predicted"/>
<evidence type="ECO:0000313" key="1">
    <source>
        <dbReference type="EMBL" id="MFB9150513.1"/>
    </source>
</evidence>
<dbReference type="EMBL" id="JBHMEC010000017">
    <property type="protein sequence ID" value="MFB9150513.1"/>
    <property type="molecule type" value="Genomic_DNA"/>
</dbReference>
<dbReference type="Pfam" id="PF20083">
    <property type="entry name" value="DUF6477"/>
    <property type="match status" value="1"/>
</dbReference>
<dbReference type="Proteomes" id="UP001589670">
    <property type="component" value="Unassembled WGS sequence"/>
</dbReference>
<gene>
    <name evidence="1" type="ORF">ACFFU4_12220</name>
</gene>
<dbReference type="RefSeq" id="WP_377070049.1">
    <property type="nucleotide sequence ID" value="NZ_JBHMEC010000017.1"/>
</dbReference>
<reference evidence="1 2" key="1">
    <citation type="submission" date="2024-09" db="EMBL/GenBank/DDBJ databases">
        <authorList>
            <person name="Sun Q."/>
            <person name="Mori K."/>
        </authorList>
    </citation>
    <scope>NUCLEOTIDE SEQUENCE [LARGE SCALE GENOMIC DNA]</scope>
    <source>
        <strain evidence="1 2">CECT 9424</strain>
    </source>
</reference>
<sequence length="124" mass="12978">MQDIHRVLGALRRPPLLVRAARLGASAYNRGASLPRLIGPGPLPAPAGALARLIEIERAQDTARRDGAATWRAADHVAVLIAVMGEARLLDRQAQENASGIASLRRATKSPSASLIAGSSAGCW</sequence>
<comment type="caution">
    <text evidence="1">The sequence shown here is derived from an EMBL/GenBank/DDBJ whole genome shotgun (WGS) entry which is preliminary data.</text>
</comment>
<evidence type="ECO:0000313" key="2">
    <source>
        <dbReference type="Proteomes" id="UP001589670"/>
    </source>
</evidence>
<keyword evidence="2" id="KW-1185">Reference proteome</keyword>
<name>A0ABV5I1F4_9RHOB</name>
<organism evidence="1 2">
    <name type="scientific">Roseovarius ramblicola</name>
    <dbReference type="NCBI Taxonomy" id="2022336"/>
    <lineage>
        <taxon>Bacteria</taxon>
        <taxon>Pseudomonadati</taxon>
        <taxon>Pseudomonadota</taxon>
        <taxon>Alphaproteobacteria</taxon>
        <taxon>Rhodobacterales</taxon>
        <taxon>Roseobacteraceae</taxon>
        <taxon>Roseovarius</taxon>
    </lineage>
</organism>
<dbReference type="InterPro" id="IPR045516">
    <property type="entry name" value="DUF6477"/>
</dbReference>